<reference evidence="1" key="1">
    <citation type="journal article" date="2022" name="Cell">
        <title>Design, construction, and in vivo augmentation of a complex gut microbiome.</title>
        <authorList>
            <person name="Cheng A.G."/>
            <person name="Ho P.Y."/>
            <person name="Aranda-Diaz A."/>
            <person name="Jain S."/>
            <person name="Yu F.B."/>
            <person name="Meng X."/>
            <person name="Wang M."/>
            <person name="Iakiviak M."/>
            <person name="Nagashima K."/>
            <person name="Zhao A."/>
            <person name="Murugkar P."/>
            <person name="Patil A."/>
            <person name="Atabakhsh K."/>
            <person name="Weakley A."/>
            <person name="Yan J."/>
            <person name="Brumbaugh A.R."/>
            <person name="Higginbottom S."/>
            <person name="Dimas A."/>
            <person name="Shiver A.L."/>
            <person name="Deutschbauer A."/>
            <person name="Neff N."/>
            <person name="Sonnenburg J.L."/>
            <person name="Huang K.C."/>
            <person name="Fischbach M.A."/>
        </authorList>
    </citation>
    <scope>NUCLEOTIDE SEQUENCE</scope>
    <source>
        <strain evidence="1">DSM 19829</strain>
    </source>
</reference>
<dbReference type="Gene3D" id="2.40.30.200">
    <property type="match status" value="1"/>
</dbReference>
<name>A0ABY5VIK3_9FIRM</name>
<evidence type="ECO:0000313" key="1">
    <source>
        <dbReference type="EMBL" id="UWP60430.1"/>
    </source>
</evidence>
<sequence>MNAITNAVTVTLVKTGESYHSLKDWGLIICNNDYLQEPELESYYVQVPGRPGKLDYTEALTGRPVYSTRSIRIIFGGVRERREWDIVISEYRNLLHGNLVKLVFDNDPGYFWQGRATIEEFDRTQRMGTFALVIRDADPYKYSVLDAGSDWLWDTFSFLDGVIDDGENLTFAEQFSFTISEIGMPFVPVIEVKQISSDVLTMTANGKTYTLRTGENRFPDLIVDKNDVVLQFKGNAILSVKYRRRML</sequence>
<evidence type="ECO:0000313" key="2">
    <source>
        <dbReference type="Proteomes" id="UP001060164"/>
    </source>
</evidence>
<proteinExistence type="predicted"/>
<organism evidence="1 2">
    <name type="scientific">Ruminococcus gauvreauii</name>
    <dbReference type="NCBI Taxonomy" id="438033"/>
    <lineage>
        <taxon>Bacteria</taxon>
        <taxon>Bacillati</taxon>
        <taxon>Bacillota</taxon>
        <taxon>Clostridia</taxon>
        <taxon>Eubacteriales</taxon>
        <taxon>Oscillospiraceae</taxon>
        <taxon>Ruminococcus</taxon>
    </lineage>
</organism>
<keyword evidence="2" id="KW-1185">Reference proteome</keyword>
<gene>
    <name evidence="1" type="ORF">NQ502_05150</name>
</gene>
<dbReference type="EMBL" id="CP102290">
    <property type="protein sequence ID" value="UWP60430.1"/>
    <property type="molecule type" value="Genomic_DNA"/>
</dbReference>
<protein>
    <submittedName>
        <fullName evidence="1">Phage tail family protein</fullName>
    </submittedName>
</protein>
<dbReference type="RefSeq" id="WP_028529135.1">
    <property type="nucleotide sequence ID" value="NZ_CABLBR010000019.1"/>
</dbReference>
<dbReference type="Proteomes" id="UP001060164">
    <property type="component" value="Chromosome"/>
</dbReference>
<accession>A0ABY5VIK3</accession>